<evidence type="ECO:0000256" key="6">
    <source>
        <dbReference type="ARBA" id="ARBA00022840"/>
    </source>
</evidence>
<dbReference type="Gene3D" id="3.30.200.20">
    <property type="entry name" value="Phosphorylase Kinase, domain 1"/>
    <property type="match status" value="1"/>
</dbReference>
<dbReference type="InterPro" id="IPR017441">
    <property type="entry name" value="Protein_kinase_ATP_BS"/>
</dbReference>
<keyword evidence="5 11" id="KW-0418">Kinase</keyword>
<dbReference type="InterPro" id="IPR000719">
    <property type="entry name" value="Prot_kinase_dom"/>
</dbReference>
<dbReference type="AlphaFoldDB" id="A0A2I2GF37"/>
<keyword evidence="3" id="KW-0808">Transferase</keyword>
<dbReference type="Proteomes" id="UP000234275">
    <property type="component" value="Unassembled WGS sequence"/>
</dbReference>
<protein>
    <recommendedName>
        <fullName evidence="1">non-specific serine/threonine protein kinase</fullName>
        <ecNumber evidence="1">2.7.11.1</ecNumber>
    </recommendedName>
</protein>
<dbReference type="VEuPathDB" id="FungiDB:P170DRAFT_443697"/>
<dbReference type="PROSITE" id="PS50011">
    <property type="entry name" value="PROTEIN_KINASE_DOM"/>
    <property type="match status" value="1"/>
</dbReference>
<feature type="domain" description="Protein kinase" evidence="10">
    <location>
        <begin position="54"/>
        <end position="379"/>
    </location>
</feature>
<dbReference type="PANTHER" id="PTHR47634">
    <property type="entry name" value="PROTEIN KINASE DOMAIN-CONTAINING PROTEIN-RELATED"/>
    <property type="match status" value="1"/>
</dbReference>
<reference evidence="11 12" key="1">
    <citation type="submission" date="2016-12" db="EMBL/GenBank/DDBJ databases">
        <title>The genomes of Aspergillus section Nigri reveals drivers in fungal speciation.</title>
        <authorList>
            <consortium name="DOE Joint Genome Institute"/>
            <person name="Vesth T.C."/>
            <person name="Nybo J."/>
            <person name="Theobald S."/>
            <person name="Brandl J."/>
            <person name="Frisvad J.C."/>
            <person name="Nielsen K.F."/>
            <person name="Lyhne E.K."/>
            <person name="Kogle M.E."/>
            <person name="Kuo A."/>
            <person name="Riley R."/>
            <person name="Clum A."/>
            <person name="Nolan M."/>
            <person name="Lipzen A."/>
            <person name="Salamov A."/>
            <person name="Henrissat B."/>
            <person name="Wiebenga A."/>
            <person name="De Vries R.P."/>
            <person name="Grigoriev I.V."/>
            <person name="Mortensen U.H."/>
            <person name="Andersen M.R."/>
            <person name="Baker S.E."/>
        </authorList>
    </citation>
    <scope>NUCLEOTIDE SEQUENCE [LARGE SCALE GENOMIC DNA]</scope>
    <source>
        <strain evidence="11 12">IBT 23096</strain>
    </source>
</reference>
<dbReference type="GO" id="GO:0004674">
    <property type="term" value="F:protein serine/threonine kinase activity"/>
    <property type="evidence" value="ECO:0007669"/>
    <property type="project" value="UniProtKB-KW"/>
</dbReference>
<dbReference type="GO" id="GO:0000245">
    <property type="term" value="P:spliceosomal complex assembly"/>
    <property type="evidence" value="ECO:0007669"/>
    <property type="project" value="TreeGrafter"/>
</dbReference>
<evidence type="ECO:0000259" key="10">
    <source>
        <dbReference type="PROSITE" id="PS50011"/>
    </source>
</evidence>
<accession>A0A2I2GF37</accession>
<dbReference type="Pfam" id="PF00069">
    <property type="entry name" value="Pkinase"/>
    <property type="match status" value="1"/>
</dbReference>
<dbReference type="InterPro" id="IPR011009">
    <property type="entry name" value="Kinase-like_dom_sf"/>
</dbReference>
<keyword evidence="6 9" id="KW-0067">ATP-binding</keyword>
<dbReference type="GO" id="GO:0050684">
    <property type="term" value="P:regulation of mRNA processing"/>
    <property type="evidence" value="ECO:0007669"/>
    <property type="project" value="TreeGrafter"/>
</dbReference>
<evidence type="ECO:0000313" key="12">
    <source>
        <dbReference type="Proteomes" id="UP000234275"/>
    </source>
</evidence>
<comment type="catalytic activity">
    <reaction evidence="7">
        <text>L-threonyl-[protein] + ATP = O-phospho-L-threonyl-[protein] + ADP + H(+)</text>
        <dbReference type="Rhea" id="RHEA:46608"/>
        <dbReference type="Rhea" id="RHEA-COMP:11060"/>
        <dbReference type="Rhea" id="RHEA-COMP:11605"/>
        <dbReference type="ChEBI" id="CHEBI:15378"/>
        <dbReference type="ChEBI" id="CHEBI:30013"/>
        <dbReference type="ChEBI" id="CHEBI:30616"/>
        <dbReference type="ChEBI" id="CHEBI:61977"/>
        <dbReference type="ChEBI" id="CHEBI:456216"/>
        <dbReference type="EC" id="2.7.11.1"/>
    </reaction>
</comment>
<dbReference type="EC" id="2.7.11.1" evidence="1"/>
<organism evidence="11 12">
    <name type="scientific">Aspergillus steynii IBT 23096</name>
    <dbReference type="NCBI Taxonomy" id="1392250"/>
    <lineage>
        <taxon>Eukaryota</taxon>
        <taxon>Fungi</taxon>
        <taxon>Dikarya</taxon>
        <taxon>Ascomycota</taxon>
        <taxon>Pezizomycotina</taxon>
        <taxon>Eurotiomycetes</taxon>
        <taxon>Eurotiomycetidae</taxon>
        <taxon>Eurotiales</taxon>
        <taxon>Aspergillaceae</taxon>
        <taxon>Aspergillus</taxon>
        <taxon>Aspergillus subgen. Circumdati</taxon>
    </lineage>
</organism>
<evidence type="ECO:0000256" key="2">
    <source>
        <dbReference type="ARBA" id="ARBA00022527"/>
    </source>
</evidence>
<dbReference type="OrthoDB" id="5979581at2759"/>
<comment type="caution">
    <text evidence="11">The sequence shown here is derived from an EMBL/GenBank/DDBJ whole genome shotgun (WGS) entry which is preliminary data.</text>
</comment>
<dbReference type="Gene3D" id="1.10.510.10">
    <property type="entry name" value="Transferase(Phosphotransferase) domain 1"/>
    <property type="match status" value="1"/>
</dbReference>
<dbReference type="FunFam" id="3.30.200.20:FF:000786">
    <property type="entry name" value="Protein kinase domain protein"/>
    <property type="match status" value="1"/>
</dbReference>
<evidence type="ECO:0000256" key="1">
    <source>
        <dbReference type="ARBA" id="ARBA00012513"/>
    </source>
</evidence>
<dbReference type="RefSeq" id="XP_024706797.1">
    <property type="nucleotide sequence ID" value="XM_024850574.1"/>
</dbReference>
<proteinExistence type="predicted"/>
<evidence type="ECO:0000256" key="8">
    <source>
        <dbReference type="ARBA" id="ARBA00048679"/>
    </source>
</evidence>
<dbReference type="SUPFAM" id="SSF56112">
    <property type="entry name" value="Protein kinase-like (PK-like)"/>
    <property type="match status" value="1"/>
</dbReference>
<keyword evidence="4 9" id="KW-0547">Nucleotide-binding</keyword>
<sequence>MSLLRFMRSAPYKVKPVPAYALRRSQPIEEERIPHYDPKHFYPMQLHTTLANRYQVAAKLGWGTSSTVWLAKDLHQWCWLPSRYVAIKVNTNNYASQECAEKELRVTEHITRANPADQGRYFVRTLLDSFTLQGPHGHHICMVFDPFYEPLWMLKERFEGRVFPPDALRTIVRMIVMGLHYLHTQARVIHTAKADLKSDNIIMALRDQSLLDTSLGRPVITDFGLSVYGEKAPYTHPIQPNGFQAPEVILRASWDYSVDIWNLGALVWELLCGSGPFDYATSSSDSSYSEKKHLASIISSIGPPPTDMLKRERRAPRYFSDDGQFKFPDLITQTRGLDQLLTVIDGEEKRMFVKFITRLLQWQPKDRATVEELLSDPWLQQE</sequence>
<dbReference type="PROSITE" id="PS00107">
    <property type="entry name" value="PROTEIN_KINASE_ATP"/>
    <property type="match status" value="1"/>
</dbReference>
<dbReference type="STRING" id="1392250.A0A2I2GF37"/>
<keyword evidence="2" id="KW-0723">Serine/threonine-protein kinase</keyword>
<feature type="binding site" evidence="9">
    <location>
        <position position="88"/>
    </location>
    <ligand>
        <name>ATP</name>
        <dbReference type="ChEBI" id="CHEBI:30616"/>
    </ligand>
</feature>
<evidence type="ECO:0000256" key="9">
    <source>
        <dbReference type="PROSITE-ProRule" id="PRU10141"/>
    </source>
</evidence>
<evidence type="ECO:0000256" key="5">
    <source>
        <dbReference type="ARBA" id="ARBA00022777"/>
    </source>
</evidence>
<dbReference type="GO" id="GO:0005524">
    <property type="term" value="F:ATP binding"/>
    <property type="evidence" value="ECO:0007669"/>
    <property type="project" value="UniProtKB-UniRule"/>
</dbReference>
<dbReference type="GeneID" id="36558273"/>
<evidence type="ECO:0000256" key="3">
    <source>
        <dbReference type="ARBA" id="ARBA00022679"/>
    </source>
</evidence>
<dbReference type="EMBL" id="MSFO01000002">
    <property type="protein sequence ID" value="PLB51495.1"/>
    <property type="molecule type" value="Genomic_DNA"/>
</dbReference>
<keyword evidence="12" id="KW-1185">Reference proteome</keyword>
<dbReference type="PANTHER" id="PTHR47634:SF9">
    <property type="entry name" value="PROTEIN KINASE DOMAIN-CONTAINING PROTEIN-RELATED"/>
    <property type="match status" value="1"/>
</dbReference>
<evidence type="ECO:0000256" key="4">
    <source>
        <dbReference type="ARBA" id="ARBA00022741"/>
    </source>
</evidence>
<name>A0A2I2GF37_9EURO</name>
<gene>
    <name evidence="11" type="ORF">P170DRAFT_443697</name>
</gene>
<dbReference type="SMART" id="SM00220">
    <property type="entry name" value="S_TKc"/>
    <property type="match status" value="1"/>
</dbReference>
<dbReference type="InterPro" id="IPR051334">
    <property type="entry name" value="SRPK"/>
</dbReference>
<evidence type="ECO:0000256" key="7">
    <source>
        <dbReference type="ARBA" id="ARBA00047899"/>
    </source>
</evidence>
<comment type="catalytic activity">
    <reaction evidence="8">
        <text>L-seryl-[protein] + ATP = O-phospho-L-seryl-[protein] + ADP + H(+)</text>
        <dbReference type="Rhea" id="RHEA:17989"/>
        <dbReference type="Rhea" id="RHEA-COMP:9863"/>
        <dbReference type="Rhea" id="RHEA-COMP:11604"/>
        <dbReference type="ChEBI" id="CHEBI:15378"/>
        <dbReference type="ChEBI" id="CHEBI:29999"/>
        <dbReference type="ChEBI" id="CHEBI:30616"/>
        <dbReference type="ChEBI" id="CHEBI:83421"/>
        <dbReference type="ChEBI" id="CHEBI:456216"/>
        <dbReference type="EC" id="2.7.11.1"/>
    </reaction>
</comment>
<evidence type="ECO:0000313" key="11">
    <source>
        <dbReference type="EMBL" id="PLB51495.1"/>
    </source>
</evidence>